<organism evidence="2 3">
    <name type="scientific">Paenibacillus oceani</name>
    <dbReference type="NCBI Taxonomy" id="2772510"/>
    <lineage>
        <taxon>Bacteria</taxon>
        <taxon>Bacillati</taxon>
        <taxon>Bacillota</taxon>
        <taxon>Bacilli</taxon>
        <taxon>Bacillales</taxon>
        <taxon>Paenibacillaceae</taxon>
        <taxon>Paenibacillus</taxon>
    </lineage>
</organism>
<reference evidence="2" key="1">
    <citation type="submission" date="2020-09" db="EMBL/GenBank/DDBJ databases">
        <title>A novel bacterium of genus Paenibacillus, isolated from South China Sea.</title>
        <authorList>
            <person name="Huang H."/>
            <person name="Mo K."/>
            <person name="Hu Y."/>
        </authorList>
    </citation>
    <scope>NUCLEOTIDE SEQUENCE</scope>
    <source>
        <strain evidence="2">IB182363</strain>
    </source>
</reference>
<sequence>MTPIPVGLQLFTLRNELKDDFDGVIRQVAEIGFKTLEFAGYYGKEAGYIRKLLDDTGLRAVSAHVSLPLLRSELSRQIEQCLEIGASYLVCPSAKIVNLTEESDFQAMIDEFRLIGSECARQGLTFAYHNHAFEFEQIHGEYILDRIYNQVEPHLLHAELDLYWIRKAGLDPLQYLLANKGRCPLVHVKDMADDDEGTFAEVGEGIIDYPAIFAAAAEAGVQHYIVEQDKCERHSPLRSIEISMRNLQAMGVA</sequence>
<gene>
    <name evidence="2" type="ORF">IDH45_10035</name>
</gene>
<feature type="domain" description="Xylose isomerase-like TIM barrel" evidence="1">
    <location>
        <begin position="25"/>
        <end position="231"/>
    </location>
</feature>
<comment type="caution">
    <text evidence="2">The sequence shown here is derived from an EMBL/GenBank/DDBJ whole genome shotgun (WGS) entry which is preliminary data.</text>
</comment>
<dbReference type="Gene3D" id="3.20.20.150">
    <property type="entry name" value="Divalent-metal-dependent TIM barrel enzymes"/>
    <property type="match status" value="1"/>
</dbReference>
<protein>
    <submittedName>
        <fullName evidence="2">Sugar phosphate isomerase/epimerase</fullName>
    </submittedName>
</protein>
<dbReference type="AlphaFoldDB" id="A0A927GZQ3"/>
<dbReference type="PANTHER" id="PTHR12110">
    <property type="entry name" value="HYDROXYPYRUVATE ISOMERASE"/>
    <property type="match status" value="1"/>
</dbReference>
<dbReference type="SUPFAM" id="SSF51658">
    <property type="entry name" value="Xylose isomerase-like"/>
    <property type="match status" value="1"/>
</dbReference>
<dbReference type="InterPro" id="IPR036237">
    <property type="entry name" value="Xyl_isomerase-like_sf"/>
</dbReference>
<name>A0A927GZQ3_9BACL</name>
<accession>A0A927GZQ3</accession>
<dbReference type="Pfam" id="PF01261">
    <property type="entry name" value="AP_endonuc_2"/>
    <property type="match status" value="1"/>
</dbReference>
<proteinExistence type="predicted"/>
<dbReference type="RefSeq" id="WP_190927088.1">
    <property type="nucleotide sequence ID" value="NZ_JACXJA010000010.1"/>
</dbReference>
<evidence type="ECO:0000313" key="3">
    <source>
        <dbReference type="Proteomes" id="UP000639396"/>
    </source>
</evidence>
<keyword evidence="3" id="KW-1185">Reference proteome</keyword>
<keyword evidence="2" id="KW-0413">Isomerase</keyword>
<dbReference type="GO" id="GO:0016853">
    <property type="term" value="F:isomerase activity"/>
    <property type="evidence" value="ECO:0007669"/>
    <property type="project" value="UniProtKB-KW"/>
</dbReference>
<dbReference type="InterPro" id="IPR013022">
    <property type="entry name" value="Xyl_isomerase-like_TIM-brl"/>
</dbReference>
<dbReference type="EMBL" id="JACXJA010000010">
    <property type="protein sequence ID" value="MBD2862322.1"/>
    <property type="molecule type" value="Genomic_DNA"/>
</dbReference>
<dbReference type="InterPro" id="IPR050312">
    <property type="entry name" value="IolE/XylAMocC-like"/>
</dbReference>
<dbReference type="Proteomes" id="UP000639396">
    <property type="component" value="Unassembled WGS sequence"/>
</dbReference>
<evidence type="ECO:0000313" key="2">
    <source>
        <dbReference type="EMBL" id="MBD2862322.1"/>
    </source>
</evidence>
<evidence type="ECO:0000259" key="1">
    <source>
        <dbReference type="Pfam" id="PF01261"/>
    </source>
</evidence>
<dbReference type="PANTHER" id="PTHR12110:SF41">
    <property type="entry name" value="INOSOSE DEHYDRATASE"/>
    <property type="match status" value="1"/>
</dbReference>